<evidence type="ECO:0000256" key="1">
    <source>
        <dbReference type="SAM" id="MobiDB-lite"/>
    </source>
</evidence>
<sequence>MFGVGPFIAATVTGEAGAVSRFAGRDNFASYNGTAPVEVSSGRRKVCRLSLRGNRRLNHAAHMTAVTRVRYPHSQGRAYYDKKIAEGKTAKEALRALNRQVSDAFYKHLKADAARAKGPGGQAGNDSPASAAGSHPKTPALRPGHSRTKTDPTPRRPQRNNRTSQAPLDTKRSRSERLAAARRSPVEVRRSA</sequence>
<dbReference type="OrthoDB" id="4337860at2"/>
<dbReference type="PANTHER" id="PTHR33055">
    <property type="entry name" value="TRANSPOSASE FOR INSERTION SEQUENCE ELEMENT IS1111A"/>
    <property type="match status" value="1"/>
</dbReference>
<feature type="compositionally biased region" description="Basic and acidic residues" evidence="1">
    <location>
        <begin position="169"/>
        <end position="192"/>
    </location>
</feature>
<organism evidence="3 4">
    <name type="scientific">Trebonia kvetii</name>
    <dbReference type="NCBI Taxonomy" id="2480626"/>
    <lineage>
        <taxon>Bacteria</taxon>
        <taxon>Bacillati</taxon>
        <taxon>Actinomycetota</taxon>
        <taxon>Actinomycetes</taxon>
        <taxon>Streptosporangiales</taxon>
        <taxon>Treboniaceae</taxon>
        <taxon>Trebonia</taxon>
    </lineage>
</organism>
<feature type="region of interest" description="Disordered" evidence="1">
    <location>
        <begin position="115"/>
        <end position="192"/>
    </location>
</feature>
<dbReference type="EMBL" id="RPFW01000001">
    <property type="protein sequence ID" value="TVZ05910.1"/>
    <property type="molecule type" value="Genomic_DNA"/>
</dbReference>
<feature type="domain" description="Transposase IS116/IS110/IS902 C-terminal" evidence="2">
    <location>
        <begin position="1"/>
        <end position="80"/>
    </location>
</feature>
<gene>
    <name evidence="3" type="ORF">EAS64_00040</name>
</gene>
<dbReference type="AlphaFoldDB" id="A0A6P2C419"/>
<dbReference type="Pfam" id="PF02371">
    <property type="entry name" value="Transposase_20"/>
    <property type="match status" value="1"/>
</dbReference>
<evidence type="ECO:0000259" key="2">
    <source>
        <dbReference type="Pfam" id="PF02371"/>
    </source>
</evidence>
<dbReference type="RefSeq" id="WP_145850663.1">
    <property type="nucleotide sequence ID" value="NZ_RPFW01000001.1"/>
</dbReference>
<protein>
    <submittedName>
        <fullName evidence="3">IS110 family transposase</fullName>
    </submittedName>
</protein>
<proteinExistence type="predicted"/>
<dbReference type="GO" id="GO:0006313">
    <property type="term" value="P:DNA transposition"/>
    <property type="evidence" value="ECO:0007669"/>
    <property type="project" value="InterPro"/>
</dbReference>
<comment type="caution">
    <text evidence="3">The sequence shown here is derived from an EMBL/GenBank/DDBJ whole genome shotgun (WGS) entry which is preliminary data.</text>
</comment>
<accession>A0A6P2C419</accession>
<dbReference type="GO" id="GO:0003677">
    <property type="term" value="F:DNA binding"/>
    <property type="evidence" value="ECO:0007669"/>
    <property type="project" value="InterPro"/>
</dbReference>
<dbReference type="InterPro" id="IPR003346">
    <property type="entry name" value="Transposase_20"/>
</dbReference>
<keyword evidence="4" id="KW-1185">Reference proteome</keyword>
<dbReference type="GO" id="GO:0004803">
    <property type="term" value="F:transposase activity"/>
    <property type="evidence" value="ECO:0007669"/>
    <property type="project" value="InterPro"/>
</dbReference>
<reference evidence="3 4" key="1">
    <citation type="submission" date="2018-11" db="EMBL/GenBank/DDBJ databases">
        <title>Trebonia kvetii gen.nov., sp.nov., a novel acidophilic actinobacterium, and proposal of the new actinobacterial family Treboniaceae fam. nov.</title>
        <authorList>
            <person name="Rapoport D."/>
            <person name="Sagova-Mareckova M."/>
            <person name="Sedlacek I."/>
            <person name="Provaznik J."/>
            <person name="Kralova S."/>
            <person name="Pavlinic D."/>
            <person name="Benes V."/>
            <person name="Kopecky J."/>
        </authorList>
    </citation>
    <scope>NUCLEOTIDE SEQUENCE [LARGE SCALE GENOMIC DNA]</scope>
    <source>
        <strain evidence="3 4">15Tr583</strain>
    </source>
</reference>
<dbReference type="InterPro" id="IPR047650">
    <property type="entry name" value="Transpos_IS110"/>
</dbReference>
<evidence type="ECO:0000313" key="4">
    <source>
        <dbReference type="Proteomes" id="UP000460272"/>
    </source>
</evidence>
<name>A0A6P2C419_9ACTN</name>
<dbReference type="PANTHER" id="PTHR33055:SF3">
    <property type="entry name" value="PUTATIVE TRANSPOSASE FOR IS117-RELATED"/>
    <property type="match status" value="1"/>
</dbReference>
<evidence type="ECO:0000313" key="3">
    <source>
        <dbReference type="EMBL" id="TVZ05910.1"/>
    </source>
</evidence>
<dbReference type="Proteomes" id="UP000460272">
    <property type="component" value="Unassembled WGS sequence"/>
</dbReference>